<accession>A0ABN9NVY0</accession>
<feature type="transmembrane region" description="Helical" evidence="1">
    <location>
        <begin position="20"/>
        <end position="43"/>
    </location>
</feature>
<keyword evidence="1" id="KW-1133">Transmembrane helix</keyword>
<keyword evidence="1" id="KW-0812">Transmembrane</keyword>
<evidence type="ECO:0000313" key="3">
    <source>
        <dbReference type="Proteomes" id="UP001190466"/>
    </source>
</evidence>
<dbReference type="EMBL" id="OY726395">
    <property type="protein sequence ID" value="CAJ1580888.1"/>
    <property type="molecule type" value="Genomic_DNA"/>
</dbReference>
<name>A0ABN9NVY0_9MYCO</name>
<protein>
    <recommendedName>
        <fullName evidence="4">Adhesin domain-containing protein</fullName>
    </recommendedName>
</protein>
<keyword evidence="1" id="KW-0472">Membrane</keyword>
<evidence type="ECO:0000256" key="1">
    <source>
        <dbReference type="SAM" id="Phobius"/>
    </source>
</evidence>
<dbReference type="RefSeq" id="WP_316515281.1">
    <property type="nucleotide sequence ID" value="NZ_OY726395.1"/>
</dbReference>
<evidence type="ECO:0008006" key="4">
    <source>
        <dbReference type="Google" id="ProtNLM"/>
    </source>
</evidence>
<keyword evidence="3" id="KW-1185">Reference proteome</keyword>
<dbReference type="Proteomes" id="UP001190466">
    <property type="component" value="Chromosome"/>
</dbReference>
<evidence type="ECO:0000313" key="2">
    <source>
        <dbReference type="EMBL" id="CAJ1580888.1"/>
    </source>
</evidence>
<organism evidence="2 3">
    <name type="scientific">[Mycobacterium] wendilense</name>
    <dbReference type="NCBI Taxonomy" id="3064284"/>
    <lineage>
        <taxon>Bacteria</taxon>
        <taxon>Bacillati</taxon>
        <taxon>Actinomycetota</taxon>
        <taxon>Actinomycetes</taxon>
        <taxon>Mycobacteriales</taxon>
        <taxon>Mycobacteriaceae</taxon>
        <taxon>Mycolicibacter</taxon>
    </lineage>
</organism>
<reference evidence="2 3" key="1">
    <citation type="submission" date="2023-08" db="EMBL/GenBank/DDBJ databases">
        <authorList>
            <person name="Folkvardsen B D."/>
            <person name="Norman A."/>
        </authorList>
    </citation>
    <scope>NUCLEOTIDE SEQUENCE [LARGE SCALE GENOMIC DNA]</scope>
    <source>
        <strain evidence="2 3">Mu0050</strain>
    </source>
</reference>
<proteinExistence type="predicted"/>
<sequence>MTITQPPALSSGERATVRGVIVTAAVLFGVAVLTSLTVFAVGVGRARIIADAQPLPADLRMLTIDAGDVPMAIRIRTDDDATEPRVEMRFVSTAGHRQALDITTAADTARITLRGETPHWFRWARGGELKVVLPPGVSQGLTLTTTQRYGALMVDTDLTRLEARTDNGAVDLRGAAGTVEIHSLRGAIRSRAPIAVRDSFSATGVEGRISVDFQDPPPPRIRATLDEGQVELGLDGDGPFLVQAGTGDSGDRAVVRVPRTANPAEAVSEVTARVGSGSVIVAART</sequence>
<gene>
    <name evidence="2" type="ORF">MU0050_001258</name>
</gene>